<evidence type="ECO:0000313" key="5">
    <source>
        <dbReference type="EMBL" id="PSR94698.1"/>
    </source>
</evidence>
<dbReference type="InterPro" id="IPR007930">
    <property type="entry name" value="DUF724"/>
</dbReference>
<accession>A0A2R6PNQ6</accession>
<evidence type="ECO:0000313" key="6">
    <source>
        <dbReference type="Proteomes" id="UP000241394"/>
    </source>
</evidence>
<name>A0A2R6PNQ6_ACTCC</name>
<keyword evidence="1" id="KW-0813">Transport</keyword>
<dbReference type="CDD" id="cd20406">
    <property type="entry name" value="Tudor_Agenet_AtDUF_rpt2_4"/>
    <property type="match status" value="1"/>
</dbReference>
<evidence type="ECO:0000256" key="2">
    <source>
        <dbReference type="ARBA" id="ARBA00022604"/>
    </source>
</evidence>
<feature type="domain" description="Agenet" evidence="4">
    <location>
        <begin position="15"/>
        <end position="94"/>
    </location>
</feature>
<dbReference type="PANTHER" id="PTHR31917:SF153">
    <property type="entry name" value="DUF724 DOMAIN-CONTAINING PROTEIN 3-RELATED"/>
    <property type="match status" value="1"/>
</dbReference>
<evidence type="ECO:0000256" key="1">
    <source>
        <dbReference type="ARBA" id="ARBA00022448"/>
    </source>
</evidence>
<evidence type="ECO:0000256" key="3">
    <source>
        <dbReference type="SAM" id="Coils"/>
    </source>
</evidence>
<sequence>MGGGRAAAAGDEHRRQFAKGSVVEVAGDKGVRYLATVISTPWISWSSWSPTSQKNPNSNKFFVEYRSLFDHDGCTPLRKHVEIHRVRPLPPPNHATSFRLHDVVEAFYRHGWWTGVITRVLENSRFVVNLRNSQEEIECGLLELRVHQEWIGGTWVLPANKVLPGNKEQKTNQLKGGVNRPKKRGSMSMLLGHSPNASVPGVSPNRIIRQCTETSERQKEIPMHASAGNGNAVIGSNANQGSPLRKTIESKEVGVFSNRIIGQRIETSERQTEIPMHAGANGNAKIGSDANQGLPFVKTSPLQKTIESKEVGVSPNRIIGQCTETSGRQKEIPMHASAANGNAKIGSDANQGLPFVKTSPLPKSIESKEVGVSPNRIIGQCTGTIERQKEIPTNAGAANDNAKIGSDANQGLPFVKTSPLWKTIESMDVFQVMPQKPHFRPLNCCNEGSREGLAIGCMVTFSSLVKKTSELQFDDPRGTIEDILETLLDLEAHGFDVKLLQDRLTLLLLIKDRQEHLQNQSKKLESQIVEHNHEKTQSDEEIGEINKQIRELQEKRALALSMKKIKESEIASLQSDVNTINKGIKNIQLDFEELLAAPW</sequence>
<dbReference type="Pfam" id="PF05641">
    <property type="entry name" value="Agenet"/>
    <property type="match status" value="2"/>
</dbReference>
<dbReference type="SMART" id="SM00743">
    <property type="entry name" value="Agenet"/>
    <property type="match status" value="2"/>
</dbReference>
<dbReference type="InterPro" id="IPR014002">
    <property type="entry name" value="Agenet_dom_plant"/>
</dbReference>
<dbReference type="OrthoDB" id="687110at2759"/>
<feature type="coiled-coil region" evidence="3">
    <location>
        <begin position="507"/>
        <end position="555"/>
    </location>
</feature>
<gene>
    <name evidence="5" type="ORF">CEY00_Acc25452</name>
</gene>
<organism evidence="5 6">
    <name type="scientific">Actinidia chinensis var. chinensis</name>
    <name type="common">Chinese soft-hair kiwi</name>
    <dbReference type="NCBI Taxonomy" id="1590841"/>
    <lineage>
        <taxon>Eukaryota</taxon>
        <taxon>Viridiplantae</taxon>
        <taxon>Streptophyta</taxon>
        <taxon>Embryophyta</taxon>
        <taxon>Tracheophyta</taxon>
        <taxon>Spermatophyta</taxon>
        <taxon>Magnoliopsida</taxon>
        <taxon>eudicotyledons</taxon>
        <taxon>Gunneridae</taxon>
        <taxon>Pentapetalae</taxon>
        <taxon>asterids</taxon>
        <taxon>Ericales</taxon>
        <taxon>Actinidiaceae</taxon>
        <taxon>Actinidia</taxon>
    </lineage>
</organism>
<reference evidence="5 6" key="1">
    <citation type="submission" date="2017-07" db="EMBL/GenBank/DDBJ databases">
        <title>An improved, manually edited Actinidia chinensis var. chinensis (kiwifruit) genome highlights the challenges associated with draft genomes and gene prediction in plants.</title>
        <authorList>
            <person name="Pilkington S."/>
            <person name="Crowhurst R."/>
            <person name="Hilario E."/>
            <person name="Nardozza S."/>
            <person name="Fraser L."/>
            <person name="Peng Y."/>
            <person name="Gunaseelan K."/>
            <person name="Simpson R."/>
            <person name="Tahir J."/>
            <person name="Deroles S."/>
            <person name="Templeton K."/>
            <person name="Luo Z."/>
            <person name="Davy M."/>
            <person name="Cheng C."/>
            <person name="Mcneilage M."/>
            <person name="Scaglione D."/>
            <person name="Liu Y."/>
            <person name="Zhang Q."/>
            <person name="Datson P."/>
            <person name="De Silva N."/>
            <person name="Gardiner S."/>
            <person name="Bassett H."/>
            <person name="Chagne D."/>
            <person name="Mccallum J."/>
            <person name="Dzierzon H."/>
            <person name="Deng C."/>
            <person name="Wang Y.-Y."/>
            <person name="Barron N."/>
            <person name="Manako K."/>
            <person name="Bowen J."/>
            <person name="Foster T."/>
            <person name="Erridge Z."/>
            <person name="Tiffin H."/>
            <person name="Waite C."/>
            <person name="Davies K."/>
            <person name="Grierson E."/>
            <person name="Laing W."/>
            <person name="Kirk R."/>
            <person name="Chen X."/>
            <person name="Wood M."/>
            <person name="Montefiori M."/>
            <person name="Brummell D."/>
            <person name="Schwinn K."/>
            <person name="Catanach A."/>
            <person name="Fullerton C."/>
            <person name="Li D."/>
            <person name="Meiyalaghan S."/>
            <person name="Nieuwenhuizen N."/>
            <person name="Read N."/>
            <person name="Prakash R."/>
            <person name="Hunter D."/>
            <person name="Zhang H."/>
            <person name="Mckenzie M."/>
            <person name="Knabel M."/>
            <person name="Harris A."/>
            <person name="Allan A."/>
            <person name="Chen A."/>
            <person name="Janssen B."/>
            <person name="Plunkett B."/>
            <person name="Dwamena C."/>
            <person name="Voogd C."/>
            <person name="Leif D."/>
            <person name="Lafferty D."/>
            <person name="Souleyre E."/>
            <person name="Varkonyi-Gasic E."/>
            <person name="Gambi F."/>
            <person name="Hanley J."/>
            <person name="Yao J.-L."/>
            <person name="Cheung J."/>
            <person name="David K."/>
            <person name="Warren B."/>
            <person name="Marsh K."/>
            <person name="Snowden K."/>
            <person name="Lin-Wang K."/>
            <person name="Brian L."/>
            <person name="Martinez-Sanchez M."/>
            <person name="Wang M."/>
            <person name="Ileperuma N."/>
            <person name="Macnee N."/>
            <person name="Campin R."/>
            <person name="Mcatee P."/>
            <person name="Drummond R."/>
            <person name="Espley R."/>
            <person name="Ireland H."/>
            <person name="Wu R."/>
            <person name="Atkinson R."/>
            <person name="Karunairetnam S."/>
            <person name="Bulley S."/>
            <person name="Chunkath S."/>
            <person name="Hanley Z."/>
            <person name="Storey R."/>
            <person name="Thrimawithana A."/>
            <person name="Thomson S."/>
            <person name="David C."/>
            <person name="Testolin R."/>
        </authorList>
    </citation>
    <scope>NUCLEOTIDE SEQUENCE [LARGE SCALE GENOMIC DNA]</scope>
    <source>
        <strain evidence="6">cv. Red5</strain>
        <tissue evidence="5">Young leaf</tissue>
    </source>
</reference>
<dbReference type="FunCoup" id="A0A2R6PNQ6">
    <property type="interactions" value="2454"/>
</dbReference>
<dbReference type="InterPro" id="IPR008395">
    <property type="entry name" value="Agenet-like_dom"/>
</dbReference>
<dbReference type="InParanoid" id="A0A2R6PNQ6"/>
<dbReference type="AlphaFoldDB" id="A0A2R6PNQ6"/>
<feature type="domain" description="Agenet" evidence="4">
    <location>
        <begin position="96"/>
        <end position="152"/>
    </location>
</feature>
<dbReference type="Pfam" id="PF05266">
    <property type="entry name" value="DUF724"/>
    <property type="match status" value="1"/>
</dbReference>
<reference evidence="6" key="2">
    <citation type="journal article" date="2018" name="BMC Genomics">
        <title>A manually annotated Actinidia chinensis var. chinensis (kiwifruit) genome highlights the challenges associated with draft genomes and gene prediction in plants.</title>
        <authorList>
            <person name="Pilkington S.M."/>
            <person name="Crowhurst R."/>
            <person name="Hilario E."/>
            <person name="Nardozza S."/>
            <person name="Fraser L."/>
            <person name="Peng Y."/>
            <person name="Gunaseelan K."/>
            <person name="Simpson R."/>
            <person name="Tahir J."/>
            <person name="Deroles S.C."/>
            <person name="Templeton K."/>
            <person name="Luo Z."/>
            <person name="Davy M."/>
            <person name="Cheng C."/>
            <person name="McNeilage M."/>
            <person name="Scaglione D."/>
            <person name="Liu Y."/>
            <person name="Zhang Q."/>
            <person name="Datson P."/>
            <person name="De Silva N."/>
            <person name="Gardiner S.E."/>
            <person name="Bassett H."/>
            <person name="Chagne D."/>
            <person name="McCallum J."/>
            <person name="Dzierzon H."/>
            <person name="Deng C."/>
            <person name="Wang Y.Y."/>
            <person name="Barron L."/>
            <person name="Manako K."/>
            <person name="Bowen J."/>
            <person name="Foster T.M."/>
            <person name="Erridge Z.A."/>
            <person name="Tiffin H."/>
            <person name="Waite C.N."/>
            <person name="Davies K.M."/>
            <person name="Grierson E.P."/>
            <person name="Laing W.A."/>
            <person name="Kirk R."/>
            <person name="Chen X."/>
            <person name="Wood M."/>
            <person name="Montefiori M."/>
            <person name="Brummell D.A."/>
            <person name="Schwinn K.E."/>
            <person name="Catanach A."/>
            <person name="Fullerton C."/>
            <person name="Li D."/>
            <person name="Meiyalaghan S."/>
            <person name="Nieuwenhuizen N."/>
            <person name="Read N."/>
            <person name="Prakash R."/>
            <person name="Hunter D."/>
            <person name="Zhang H."/>
            <person name="McKenzie M."/>
            <person name="Knabel M."/>
            <person name="Harris A."/>
            <person name="Allan A.C."/>
            <person name="Gleave A."/>
            <person name="Chen A."/>
            <person name="Janssen B.J."/>
            <person name="Plunkett B."/>
            <person name="Ampomah-Dwamena C."/>
            <person name="Voogd C."/>
            <person name="Leif D."/>
            <person name="Lafferty D."/>
            <person name="Souleyre E.J.F."/>
            <person name="Varkonyi-Gasic E."/>
            <person name="Gambi F."/>
            <person name="Hanley J."/>
            <person name="Yao J.L."/>
            <person name="Cheung J."/>
            <person name="David K.M."/>
            <person name="Warren B."/>
            <person name="Marsh K."/>
            <person name="Snowden K.C."/>
            <person name="Lin-Wang K."/>
            <person name="Brian L."/>
            <person name="Martinez-Sanchez M."/>
            <person name="Wang M."/>
            <person name="Ileperuma N."/>
            <person name="Macnee N."/>
            <person name="Campin R."/>
            <person name="McAtee P."/>
            <person name="Drummond R.S.M."/>
            <person name="Espley R.V."/>
            <person name="Ireland H.S."/>
            <person name="Wu R."/>
            <person name="Atkinson R.G."/>
            <person name="Karunairetnam S."/>
            <person name="Bulley S."/>
            <person name="Chunkath S."/>
            <person name="Hanley Z."/>
            <person name="Storey R."/>
            <person name="Thrimawithana A.H."/>
            <person name="Thomson S."/>
            <person name="David C."/>
            <person name="Testolin R."/>
            <person name="Huang H."/>
            <person name="Hellens R.P."/>
            <person name="Schaffer R.J."/>
        </authorList>
    </citation>
    <scope>NUCLEOTIDE SEQUENCE [LARGE SCALE GENOMIC DNA]</scope>
    <source>
        <strain evidence="6">cv. Red5</strain>
    </source>
</reference>
<comment type="caution">
    <text evidence="5">The sequence shown here is derived from an EMBL/GenBank/DDBJ whole genome shotgun (WGS) entry which is preliminary data.</text>
</comment>
<proteinExistence type="predicted"/>
<dbReference type="Gramene" id="PSR94698">
    <property type="protein sequence ID" value="PSR94698"/>
    <property type="gene ID" value="CEY00_Acc25452"/>
</dbReference>
<dbReference type="CDD" id="cd20405">
    <property type="entry name" value="Tudor_Agenet_AtDUF_rpt1_3"/>
    <property type="match status" value="1"/>
</dbReference>
<keyword evidence="3" id="KW-0175">Coiled coil</keyword>
<dbReference type="OMA" id="EIPMHAS"/>
<dbReference type="STRING" id="1590841.A0A2R6PNQ6"/>
<dbReference type="Proteomes" id="UP000241394">
    <property type="component" value="Chromosome LG23"/>
</dbReference>
<keyword evidence="2" id="KW-0341">Growth regulation</keyword>
<keyword evidence="6" id="KW-1185">Reference proteome</keyword>
<protein>
    <submittedName>
        <fullName evidence="5">DUF724 domain-containing protein</fullName>
    </submittedName>
</protein>
<dbReference type="EMBL" id="NKQK01000023">
    <property type="protein sequence ID" value="PSR94698.1"/>
    <property type="molecule type" value="Genomic_DNA"/>
</dbReference>
<dbReference type="PANTHER" id="PTHR31917">
    <property type="entry name" value="AGENET DOMAIN-CONTAINING PROTEIN-RELATED"/>
    <property type="match status" value="1"/>
</dbReference>
<evidence type="ECO:0000259" key="4">
    <source>
        <dbReference type="SMART" id="SM00743"/>
    </source>
</evidence>